<dbReference type="STRING" id="1796606.A2G96_23520"/>
<dbReference type="InterPro" id="IPR029045">
    <property type="entry name" value="ClpP/crotonase-like_dom_sf"/>
</dbReference>
<name>A0A142JRU2_9BURK</name>
<dbReference type="InterPro" id="IPR001753">
    <property type="entry name" value="Enoyl-CoA_hydra/iso"/>
</dbReference>
<evidence type="ECO:0000313" key="5">
    <source>
        <dbReference type="Proteomes" id="UP000075238"/>
    </source>
</evidence>
<comment type="similarity">
    <text evidence="1 3">Belongs to the enoyl-CoA hydratase/isomerase family.</text>
</comment>
<dbReference type="PROSITE" id="PS00166">
    <property type="entry name" value="ENOYL_COA_HYDRATASE"/>
    <property type="match status" value="1"/>
</dbReference>
<dbReference type="Pfam" id="PF00378">
    <property type="entry name" value="ECH_1"/>
    <property type="match status" value="1"/>
</dbReference>
<evidence type="ECO:0000256" key="2">
    <source>
        <dbReference type="ARBA" id="ARBA00023239"/>
    </source>
</evidence>
<sequence length="259" mass="28141">METIRFALEDGVATLTLDAPARKNALSLQMREEIGEVIRRIRDDDSVRALILTAAGTDFSSGGDISSMQVEISAEQGRRRLRKLHGWLEDLIQLDVPVIAAVDGAAYGAGFSLALTADIILATPRARFGLPFLRMGLVPDCGVFYTLPRMIGLQRAKALMFSMRELDAQAAQDLGIVMEIVPADGLQARARALAQAFTEASPVAVSLTKQALNASLGQDLGTMLAMEADAQGIAFSTGYRREAADRFMAKQPLRYRWPD</sequence>
<dbReference type="PANTHER" id="PTHR11941:SF133">
    <property type="entry name" value="1,2-EPOXYPHENYLACETYL-COA ISOMERASE"/>
    <property type="match status" value="1"/>
</dbReference>
<dbReference type="InterPro" id="IPR014748">
    <property type="entry name" value="Enoyl-CoA_hydra_C"/>
</dbReference>
<dbReference type="GO" id="GO:0016829">
    <property type="term" value="F:lyase activity"/>
    <property type="evidence" value="ECO:0007669"/>
    <property type="project" value="UniProtKB-KW"/>
</dbReference>
<keyword evidence="2" id="KW-0456">Lyase</keyword>
<dbReference type="SUPFAM" id="SSF52096">
    <property type="entry name" value="ClpP/crotonase"/>
    <property type="match status" value="1"/>
</dbReference>
<dbReference type="AlphaFoldDB" id="A0A142JRU2"/>
<dbReference type="GO" id="GO:0006635">
    <property type="term" value="P:fatty acid beta-oxidation"/>
    <property type="evidence" value="ECO:0007669"/>
    <property type="project" value="TreeGrafter"/>
</dbReference>
<organism evidence="4 5">
    <name type="scientific">Cupriavidus nantongensis</name>
    <dbReference type="NCBI Taxonomy" id="1796606"/>
    <lineage>
        <taxon>Bacteria</taxon>
        <taxon>Pseudomonadati</taxon>
        <taxon>Pseudomonadota</taxon>
        <taxon>Betaproteobacteria</taxon>
        <taxon>Burkholderiales</taxon>
        <taxon>Burkholderiaceae</taxon>
        <taxon>Cupriavidus</taxon>
    </lineage>
</organism>
<evidence type="ECO:0000256" key="3">
    <source>
        <dbReference type="RuleBase" id="RU003707"/>
    </source>
</evidence>
<dbReference type="PANTHER" id="PTHR11941">
    <property type="entry name" value="ENOYL-COA HYDRATASE-RELATED"/>
    <property type="match status" value="1"/>
</dbReference>
<dbReference type="OrthoDB" id="8524220at2"/>
<dbReference type="KEGG" id="cnan:A2G96_23520"/>
<accession>A0A142JRU2</accession>
<proteinExistence type="inferred from homology"/>
<dbReference type="CDD" id="cd06558">
    <property type="entry name" value="crotonase-like"/>
    <property type="match status" value="1"/>
</dbReference>
<keyword evidence="5" id="KW-1185">Reference proteome</keyword>
<dbReference type="InterPro" id="IPR018376">
    <property type="entry name" value="Enoyl-CoA_hyd/isom_CS"/>
</dbReference>
<dbReference type="Gene3D" id="1.10.12.10">
    <property type="entry name" value="Lyase 2-enoyl-coa Hydratase, Chain A, domain 2"/>
    <property type="match status" value="1"/>
</dbReference>
<reference evidence="4 5" key="1">
    <citation type="submission" date="2016-03" db="EMBL/GenBank/DDBJ databases">
        <title>Complete genome sequence of a novel chlorpyrifos degrading bacterium, Cupriavidus nantongensis sp. X1.</title>
        <authorList>
            <person name="Fang L."/>
        </authorList>
    </citation>
    <scope>NUCLEOTIDE SEQUENCE [LARGE SCALE GENOMIC DNA]</scope>
    <source>
        <strain evidence="4 5">X1</strain>
    </source>
</reference>
<protein>
    <submittedName>
        <fullName evidence="4">Enoyl-CoA hydratase</fullName>
    </submittedName>
</protein>
<evidence type="ECO:0000313" key="4">
    <source>
        <dbReference type="EMBL" id="AMR80804.1"/>
    </source>
</evidence>
<dbReference type="EMBL" id="CP014845">
    <property type="protein sequence ID" value="AMR80804.1"/>
    <property type="molecule type" value="Genomic_DNA"/>
</dbReference>
<evidence type="ECO:0000256" key="1">
    <source>
        <dbReference type="ARBA" id="ARBA00005254"/>
    </source>
</evidence>
<dbReference type="Proteomes" id="UP000075238">
    <property type="component" value="Chromosome 2"/>
</dbReference>
<gene>
    <name evidence="4" type="ORF">A2G96_23520</name>
</gene>
<dbReference type="RefSeq" id="WP_062802630.1">
    <property type="nucleotide sequence ID" value="NZ_CP014845.1"/>
</dbReference>
<dbReference type="Gene3D" id="3.90.226.10">
    <property type="entry name" value="2-enoyl-CoA Hydratase, Chain A, domain 1"/>
    <property type="match status" value="1"/>
</dbReference>